<dbReference type="GO" id="GO:0016042">
    <property type="term" value="P:lipid catabolic process"/>
    <property type="evidence" value="ECO:0007669"/>
    <property type="project" value="UniProtKB-UniRule"/>
</dbReference>
<evidence type="ECO:0000256" key="4">
    <source>
        <dbReference type="ARBA" id="ARBA00023098"/>
    </source>
</evidence>
<dbReference type="SUPFAM" id="SSF52151">
    <property type="entry name" value="FabD/lysophospholipase-like"/>
    <property type="match status" value="1"/>
</dbReference>
<protein>
    <recommendedName>
        <fullName evidence="7">PNPLA domain-containing protein</fullName>
    </recommendedName>
</protein>
<feature type="active site" description="Nucleophile" evidence="5">
    <location>
        <position position="269"/>
    </location>
</feature>
<dbReference type="EMBL" id="HACM01011388">
    <property type="protein sequence ID" value="CRZ11830.1"/>
    <property type="molecule type" value="Transcribed_RNA"/>
</dbReference>
<dbReference type="PANTHER" id="PTHR14226">
    <property type="entry name" value="NEUROPATHY TARGET ESTERASE/SWISS CHEESE D.MELANOGASTER"/>
    <property type="match status" value="1"/>
</dbReference>
<comment type="caution">
    <text evidence="5">Lacks conserved residue(s) required for the propagation of feature annotation.</text>
</comment>
<keyword evidence="6" id="KW-0812">Transmembrane</keyword>
<feature type="domain" description="PNPLA" evidence="7">
    <location>
        <begin position="236"/>
        <end position="428"/>
    </location>
</feature>
<evidence type="ECO:0000256" key="3">
    <source>
        <dbReference type="ARBA" id="ARBA00022963"/>
    </source>
</evidence>
<name>A0A0H5RC80_9EUKA</name>
<dbReference type="PANTHER" id="PTHR14226:SF66">
    <property type="entry name" value="TRIACYLGLYCEROL LIPASE PTL2"/>
    <property type="match status" value="1"/>
</dbReference>
<evidence type="ECO:0000313" key="8">
    <source>
        <dbReference type="EMBL" id="CRZ11830.1"/>
    </source>
</evidence>
<accession>A0A0H5RC80</accession>
<dbReference type="InterPro" id="IPR002641">
    <property type="entry name" value="PNPLA_dom"/>
</dbReference>
<evidence type="ECO:0000256" key="2">
    <source>
        <dbReference type="ARBA" id="ARBA00022801"/>
    </source>
</evidence>
<feature type="transmembrane region" description="Helical" evidence="6">
    <location>
        <begin position="46"/>
        <end position="69"/>
    </location>
</feature>
<dbReference type="PROSITE" id="PS51635">
    <property type="entry name" value="PNPLA"/>
    <property type="match status" value="1"/>
</dbReference>
<dbReference type="Pfam" id="PF01734">
    <property type="entry name" value="Patatin"/>
    <property type="match status" value="1"/>
</dbReference>
<dbReference type="Pfam" id="PF11815">
    <property type="entry name" value="DUF3336"/>
    <property type="match status" value="1"/>
</dbReference>
<dbReference type="InterPro" id="IPR016035">
    <property type="entry name" value="Acyl_Trfase/lysoPLipase"/>
</dbReference>
<feature type="active site" description="Proton acceptor" evidence="5">
    <location>
        <position position="415"/>
    </location>
</feature>
<keyword evidence="4 5" id="KW-0443">Lipid metabolism</keyword>
<dbReference type="GO" id="GO:0004806">
    <property type="term" value="F:triacylglycerol lipase activity"/>
    <property type="evidence" value="ECO:0007669"/>
    <property type="project" value="InterPro"/>
</dbReference>
<evidence type="ECO:0000259" key="7">
    <source>
        <dbReference type="PROSITE" id="PS51635"/>
    </source>
</evidence>
<proteinExistence type="inferred from homology"/>
<reference evidence="8" key="1">
    <citation type="submission" date="2015-04" db="EMBL/GenBank/DDBJ databases">
        <title>The genome sequence of the plant pathogenic Rhizarian Plasmodiophora brassicae reveals insights in its biotrophic life cycle and the origin of chitin synthesis.</title>
        <authorList>
            <person name="Schwelm A."/>
            <person name="Fogelqvist J."/>
            <person name="Knaust A."/>
            <person name="Julke S."/>
            <person name="Lilja T."/>
            <person name="Dhandapani V."/>
            <person name="Bonilla-Rosso G."/>
            <person name="Karlsson M."/>
            <person name="Shevchenko A."/>
            <person name="Choi S.R."/>
            <person name="Kim H.G."/>
            <person name="Park J.Y."/>
            <person name="Lim Y.P."/>
            <person name="Ludwig-Muller J."/>
            <person name="Dixelius C."/>
        </authorList>
    </citation>
    <scope>NUCLEOTIDE SEQUENCE</scope>
    <source>
        <tissue evidence="8">Potato root galls</tissue>
    </source>
</reference>
<evidence type="ECO:0000256" key="5">
    <source>
        <dbReference type="PROSITE-ProRule" id="PRU01161"/>
    </source>
</evidence>
<keyword evidence="3 5" id="KW-0442">Lipid degradation</keyword>
<dbReference type="InterPro" id="IPR050301">
    <property type="entry name" value="NTE"/>
</dbReference>
<dbReference type="Gene3D" id="3.40.1090.10">
    <property type="entry name" value="Cytosolic phospholipase A2 catalytic domain"/>
    <property type="match status" value="2"/>
</dbReference>
<evidence type="ECO:0000256" key="1">
    <source>
        <dbReference type="ARBA" id="ARBA00006104"/>
    </source>
</evidence>
<keyword evidence="2 5" id="KW-0378">Hydrolase</keyword>
<organism evidence="8">
    <name type="scientific">Spongospora subterranea</name>
    <dbReference type="NCBI Taxonomy" id="70186"/>
    <lineage>
        <taxon>Eukaryota</taxon>
        <taxon>Sar</taxon>
        <taxon>Rhizaria</taxon>
        <taxon>Endomyxa</taxon>
        <taxon>Phytomyxea</taxon>
        <taxon>Plasmodiophorida</taxon>
        <taxon>Plasmodiophoridae</taxon>
        <taxon>Spongospora</taxon>
    </lineage>
</organism>
<sequence>MPDPDRFNDAFDDTLSVDSDRYDVTWTSEKSFHGRFERGVIGMQRLFRWPLLLGIFAIIAVELVLYFTLRGLISVWESLAALLWDPYARELKELGESQSYQEWLQKAKELDSSMDYDFYRALDRSPFYAWKTVKNMTYHLVKCCNAINNEPTTAALTELETFLSRAYNANAAGLGVDNERLYAETFTGTKLVLQEYVDTTLSATKLYLSCASELVSPATKLNFVRKSRAAYGRTALCLSSGGTMAYYHFGVVRALHGVKQLPNIICGSSGGALIAALVGTRTDEELDEMLHSGFYSKMRCCNEGWSTLFRRYVSTGRVFDENKWRDSLRMIMFNEMTFLEAFQKTGRVLNITCTSDNKWGAPIVLNYLTAPNVVIWCSVLASSAVPPLLPPIQLLSKNSKGRLKAFVDFGKCWSDGCIKNDIPSKQLAEQFNVNYFIVSQVNPHIVPFVYECRGSGGCPTRRRFSGLRGGFLSSALEALLKLEMRKWLRMVNELDLMPLLFSQDWSSLFLQKHWGNVTIYPSRGWSAVRDFTKVITDPDEPRMVQYLARGEKATYPKIAMISNHLGFEQILLQAEADLLKQLNL</sequence>
<evidence type="ECO:0000256" key="6">
    <source>
        <dbReference type="SAM" id="Phobius"/>
    </source>
</evidence>
<dbReference type="AlphaFoldDB" id="A0A0H5RC80"/>
<comment type="similarity">
    <text evidence="1">Belongs to the PLPL family.</text>
</comment>
<keyword evidence="6" id="KW-1133">Transmembrane helix</keyword>
<dbReference type="InterPro" id="IPR021771">
    <property type="entry name" value="Triacylglycerol_lipase_N"/>
</dbReference>
<feature type="short sequence motif" description="GXSXG" evidence="5">
    <location>
        <begin position="267"/>
        <end position="271"/>
    </location>
</feature>
<keyword evidence="6" id="KW-0472">Membrane</keyword>